<evidence type="ECO:0000256" key="3">
    <source>
        <dbReference type="ARBA" id="ARBA00022630"/>
    </source>
</evidence>
<dbReference type="SUPFAM" id="SSF56176">
    <property type="entry name" value="FAD-binding/transporter-associated domain-like"/>
    <property type="match status" value="1"/>
</dbReference>
<dbReference type="AlphaFoldDB" id="A0A4D4M8S8"/>
<dbReference type="Gene3D" id="3.40.462.20">
    <property type="match status" value="1"/>
</dbReference>
<dbReference type="Proteomes" id="UP000302139">
    <property type="component" value="Unassembled WGS sequence"/>
</dbReference>
<comment type="caution">
    <text evidence="7">The sequence shown here is derived from an EMBL/GenBank/DDBJ whole genome shotgun (WGS) entry which is preliminary data.</text>
</comment>
<evidence type="ECO:0000259" key="6">
    <source>
        <dbReference type="PROSITE" id="PS51387"/>
    </source>
</evidence>
<evidence type="ECO:0000256" key="2">
    <source>
        <dbReference type="ARBA" id="ARBA00005466"/>
    </source>
</evidence>
<evidence type="ECO:0000313" key="10">
    <source>
        <dbReference type="Proteomes" id="UP000302139"/>
    </source>
</evidence>
<dbReference type="EMBL" id="BJHY01000001">
    <property type="protein sequence ID" value="GDY71713.1"/>
    <property type="molecule type" value="Genomic_DNA"/>
</dbReference>
<name>A0A4D4M8S8_STRAX</name>
<dbReference type="PROSITE" id="PS00862">
    <property type="entry name" value="OX2_COVAL_FAD"/>
    <property type="match status" value="1"/>
</dbReference>
<dbReference type="GO" id="GO:0071949">
    <property type="term" value="F:FAD binding"/>
    <property type="evidence" value="ECO:0007669"/>
    <property type="project" value="InterPro"/>
</dbReference>
<dbReference type="Pfam" id="PF01565">
    <property type="entry name" value="FAD_binding_4"/>
    <property type="match status" value="1"/>
</dbReference>
<dbReference type="InterPro" id="IPR016166">
    <property type="entry name" value="FAD-bd_PCMH"/>
</dbReference>
<dbReference type="InterPro" id="IPR016167">
    <property type="entry name" value="FAD-bd_PCMH_sub1"/>
</dbReference>
<comment type="similarity">
    <text evidence="2">Belongs to the oxygen-dependent FAD-linked oxidoreductase family.</text>
</comment>
<dbReference type="SUPFAM" id="SSF55103">
    <property type="entry name" value="FAD-linked oxidases, C-terminal domain"/>
    <property type="match status" value="1"/>
</dbReference>
<dbReference type="Gene3D" id="3.30.465.10">
    <property type="match status" value="1"/>
</dbReference>
<reference evidence="8 9" key="1">
    <citation type="submission" date="2019-04" db="EMBL/GenBank/DDBJ databases">
        <title>Draft genome sequences of Streptomyces avermitilis ATCC 31267.</title>
        <authorList>
            <person name="Komaki H."/>
            <person name="Tamura T."/>
            <person name="Hosoyama A."/>
        </authorList>
    </citation>
    <scope>NUCLEOTIDE SEQUENCE [LARGE SCALE GENOMIC DNA]</scope>
    <source>
        <strain evidence="8 9">ATCC 31267</strain>
    </source>
</reference>
<evidence type="ECO:0000256" key="5">
    <source>
        <dbReference type="ARBA" id="ARBA00023002"/>
    </source>
</evidence>
<evidence type="ECO:0000313" key="9">
    <source>
        <dbReference type="Proteomes" id="UP000299211"/>
    </source>
</evidence>
<evidence type="ECO:0000256" key="4">
    <source>
        <dbReference type="ARBA" id="ARBA00022827"/>
    </source>
</evidence>
<gene>
    <name evidence="7" type="ORF">SAV14893_073500</name>
    <name evidence="8" type="ORF">SAV31267_011980</name>
</gene>
<keyword evidence="4" id="KW-0274">FAD</keyword>
<dbReference type="PROSITE" id="PS51387">
    <property type="entry name" value="FAD_PCMH"/>
    <property type="match status" value="1"/>
</dbReference>
<evidence type="ECO:0000313" key="7">
    <source>
        <dbReference type="EMBL" id="GDY67957.1"/>
    </source>
</evidence>
<proteinExistence type="inferred from homology"/>
<dbReference type="InterPro" id="IPR016169">
    <property type="entry name" value="FAD-bd_PCMH_sub2"/>
</dbReference>
<dbReference type="GO" id="GO:0016491">
    <property type="term" value="F:oxidoreductase activity"/>
    <property type="evidence" value="ECO:0007669"/>
    <property type="project" value="UniProtKB-KW"/>
</dbReference>
<dbReference type="EMBL" id="BJHX01000001">
    <property type="protein sequence ID" value="GDY67957.1"/>
    <property type="molecule type" value="Genomic_DNA"/>
</dbReference>
<dbReference type="Gene3D" id="3.30.43.10">
    <property type="entry name" value="Uridine Diphospho-n-acetylenolpyruvylglucosamine Reductase, domain 2"/>
    <property type="match status" value="1"/>
</dbReference>
<dbReference type="InterPro" id="IPR012951">
    <property type="entry name" value="BBE"/>
</dbReference>
<evidence type="ECO:0000256" key="1">
    <source>
        <dbReference type="ARBA" id="ARBA00001974"/>
    </source>
</evidence>
<dbReference type="InterPro" id="IPR006094">
    <property type="entry name" value="Oxid_FAD_bind_N"/>
</dbReference>
<keyword evidence="5" id="KW-0560">Oxidoreductase</keyword>
<organism evidence="7 10">
    <name type="scientific">Streptomyces avermitilis</name>
    <dbReference type="NCBI Taxonomy" id="33903"/>
    <lineage>
        <taxon>Bacteria</taxon>
        <taxon>Bacillati</taxon>
        <taxon>Actinomycetota</taxon>
        <taxon>Actinomycetes</taxon>
        <taxon>Kitasatosporales</taxon>
        <taxon>Streptomycetaceae</taxon>
        <taxon>Streptomyces</taxon>
    </lineage>
</organism>
<keyword evidence="3" id="KW-0285">Flavoprotein</keyword>
<dbReference type="PANTHER" id="PTHR42973">
    <property type="entry name" value="BINDING OXIDOREDUCTASE, PUTATIVE (AFU_ORTHOLOGUE AFUA_1G17690)-RELATED"/>
    <property type="match status" value="1"/>
</dbReference>
<sequence>MPGRVTGLPGPSEEVVMDDAVLEKLRTALRGPVIGPKDPEYERARRIYNGMIDRRPAAIARCADAADVMDTVDFVRDRGLELAVRGGGHSGAGLCLVDDAITLDLSLMRWVRVEPVARIAQVGGGTVLGDLDHAAHGFGLATPSGIQSTTGVGGLTLGGGHGHLTRKYGLTVDNLLSADVVLADGSFVTANEKDHAELFWALRGGGGNFGVVTSFTYELHPVHTVVGGVTVWTLDRIRDVLEWYRDFLPQAPGDLNGFFVELAVPPAPPFPEEIHGQRMCGVVWCWTGDVDSADQTFAPVRDPGPPAFHFTAPMPYPALQSMFDGLLPTGLQWYWRGDFFDRITDEAIDVHAKYAEGIPTSLSTMHLYPVDGAAHRVKPGDTAWAYRDATWSGVFAGIDPDPANAETIRQWAVDYWEEMHPHSMGGGYVNFMGSGEGQDRVRATYRDHYERLAAVKRAYDPHNFFHANQNIAPAPQG</sequence>
<dbReference type="PANTHER" id="PTHR42973:SF39">
    <property type="entry name" value="FAD-BINDING PCMH-TYPE DOMAIN-CONTAINING PROTEIN"/>
    <property type="match status" value="1"/>
</dbReference>
<dbReference type="InterPro" id="IPR050416">
    <property type="entry name" value="FAD-linked_Oxidoreductase"/>
</dbReference>
<reference evidence="7 10" key="2">
    <citation type="submission" date="2019-04" db="EMBL/GenBank/DDBJ databases">
        <title>Draft genome sequences of Streptomyces avermitilis NBRC 14893.</title>
        <authorList>
            <person name="Komaki H."/>
            <person name="Tamura T."/>
            <person name="Hosoyama A."/>
        </authorList>
    </citation>
    <scope>NUCLEOTIDE SEQUENCE [LARGE SCALE GENOMIC DNA]</scope>
    <source>
        <strain evidence="7 10">NBRC 14893</strain>
    </source>
</reference>
<dbReference type="InterPro" id="IPR016164">
    <property type="entry name" value="FAD-linked_Oxase-like_C"/>
</dbReference>
<accession>A0A4D4M8S8</accession>
<feature type="domain" description="FAD-binding PCMH-type" evidence="6">
    <location>
        <begin position="52"/>
        <end position="222"/>
    </location>
</feature>
<dbReference type="Proteomes" id="UP000299211">
    <property type="component" value="Unassembled WGS sequence"/>
</dbReference>
<dbReference type="InterPro" id="IPR036318">
    <property type="entry name" value="FAD-bd_PCMH-like_sf"/>
</dbReference>
<comment type="cofactor">
    <cofactor evidence="1">
        <name>FAD</name>
        <dbReference type="ChEBI" id="CHEBI:57692"/>
    </cofactor>
</comment>
<protein>
    <submittedName>
        <fullName evidence="7">Oxidoreductase</fullName>
    </submittedName>
</protein>
<dbReference type="Pfam" id="PF08031">
    <property type="entry name" value="BBE"/>
    <property type="match status" value="1"/>
</dbReference>
<dbReference type="InterPro" id="IPR006093">
    <property type="entry name" value="Oxy_OxRdtase_FAD_BS"/>
</dbReference>
<evidence type="ECO:0000313" key="8">
    <source>
        <dbReference type="EMBL" id="GDY71713.1"/>
    </source>
</evidence>